<keyword evidence="6" id="KW-0472">Membrane</keyword>
<dbReference type="AlphaFoldDB" id="A0A6I2M6R3"/>
<dbReference type="InterPro" id="IPR041916">
    <property type="entry name" value="Anti_sigma_zinc_sf"/>
</dbReference>
<evidence type="ECO:0000256" key="9">
    <source>
        <dbReference type="ARBA" id="ARBA00029829"/>
    </source>
</evidence>
<comment type="similarity">
    <text evidence="7">Belongs to the zinc-associated anti-sigma factor (ZAS) superfamily. Anti-sigma-W factor family.</text>
</comment>
<dbReference type="GO" id="GO:0016989">
    <property type="term" value="F:sigma factor antagonist activity"/>
    <property type="evidence" value="ECO:0007669"/>
    <property type="project" value="TreeGrafter"/>
</dbReference>
<dbReference type="InterPro" id="IPR018764">
    <property type="entry name" value="RskA_C"/>
</dbReference>
<dbReference type="InterPro" id="IPR027383">
    <property type="entry name" value="Znf_put"/>
</dbReference>
<keyword evidence="14" id="KW-1185">Reference proteome</keyword>
<evidence type="ECO:0000256" key="2">
    <source>
        <dbReference type="ARBA" id="ARBA00004236"/>
    </source>
</evidence>
<evidence type="ECO:0000313" key="13">
    <source>
        <dbReference type="EMBL" id="MRX52536.1"/>
    </source>
</evidence>
<evidence type="ECO:0000256" key="4">
    <source>
        <dbReference type="ARBA" id="ARBA00022692"/>
    </source>
</evidence>
<protein>
    <recommendedName>
        <fullName evidence="8">Anti-sigma-W factor RsiW</fullName>
    </recommendedName>
    <alternativeName>
        <fullName evidence="10">Regulator of SigK</fullName>
    </alternativeName>
    <alternativeName>
        <fullName evidence="9">Sigma-K anti-sigma factor RskA</fullName>
    </alternativeName>
</protein>
<evidence type="ECO:0000256" key="5">
    <source>
        <dbReference type="ARBA" id="ARBA00022989"/>
    </source>
</evidence>
<evidence type="ECO:0000256" key="8">
    <source>
        <dbReference type="ARBA" id="ARBA00024438"/>
    </source>
</evidence>
<keyword evidence="3" id="KW-1003">Cell membrane</keyword>
<dbReference type="GO" id="GO:0006417">
    <property type="term" value="P:regulation of translation"/>
    <property type="evidence" value="ECO:0007669"/>
    <property type="project" value="TreeGrafter"/>
</dbReference>
<evidence type="ECO:0000256" key="10">
    <source>
        <dbReference type="ARBA" id="ARBA00030803"/>
    </source>
</evidence>
<dbReference type="RefSeq" id="WP_070876128.1">
    <property type="nucleotide sequence ID" value="NZ_CAJFZX010000002.1"/>
</dbReference>
<name>A0A6I2M6R3_9BACI</name>
<dbReference type="PANTHER" id="PTHR37461">
    <property type="entry name" value="ANTI-SIGMA-K FACTOR RSKA"/>
    <property type="match status" value="1"/>
</dbReference>
<dbReference type="Gene3D" id="1.10.10.1320">
    <property type="entry name" value="Anti-sigma factor, zinc-finger domain"/>
    <property type="match status" value="1"/>
</dbReference>
<proteinExistence type="inferred from homology"/>
<comment type="subcellular location">
    <subcellularLocation>
        <location evidence="2">Cell membrane</location>
    </subcellularLocation>
    <subcellularLocation>
        <location evidence="1">Membrane</location>
        <topology evidence="1">Single-pass membrane protein</topology>
    </subcellularLocation>
</comment>
<evidence type="ECO:0000256" key="3">
    <source>
        <dbReference type="ARBA" id="ARBA00022475"/>
    </source>
</evidence>
<feature type="domain" description="Putative zinc-finger" evidence="12">
    <location>
        <begin position="7"/>
        <end position="35"/>
    </location>
</feature>
<keyword evidence="5" id="KW-1133">Transmembrane helix</keyword>
<dbReference type="EMBL" id="WKKF01000001">
    <property type="protein sequence ID" value="MRX52536.1"/>
    <property type="molecule type" value="Genomic_DNA"/>
</dbReference>
<gene>
    <name evidence="13" type="ORF">GJU41_01015</name>
</gene>
<accession>A0A6I2M6R3</accession>
<evidence type="ECO:0000256" key="7">
    <source>
        <dbReference type="ARBA" id="ARBA00024353"/>
    </source>
</evidence>
<evidence type="ECO:0000259" key="11">
    <source>
        <dbReference type="Pfam" id="PF10099"/>
    </source>
</evidence>
<organism evidence="13 14">
    <name type="scientific">Metabacillus idriensis</name>
    <dbReference type="NCBI Taxonomy" id="324768"/>
    <lineage>
        <taxon>Bacteria</taxon>
        <taxon>Bacillati</taxon>
        <taxon>Bacillota</taxon>
        <taxon>Bacilli</taxon>
        <taxon>Bacillales</taxon>
        <taxon>Bacillaceae</taxon>
        <taxon>Metabacillus</taxon>
    </lineage>
</organism>
<evidence type="ECO:0000256" key="1">
    <source>
        <dbReference type="ARBA" id="ARBA00004167"/>
    </source>
</evidence>
<reference evidence="13 14" key="1">
    <citation type="submission" date="2019-11" db="EMBL/GenBank/DDBJ databases">
        <title>Bacillus idriensis genome.</title>
        <authorList>
            <person name="Konopka E.N."/>
            <person name="Newman J.D."/>
        </authorList>
    </citation>
    <scope>NUCLEOTIDE SEQUENCE [LARGE SCALE GENOMIC DNA]</scope>
    <source>
        <strain evidence="13 14">DSM 19097</strain>
    </source>
</reference>
<evidence type="ECO:0000259" key="12">
    <source>
        <dbReference type="Pfam" id="PF13490"/>
    </source>
</evidence>
<dbReference type="GO" id="GO:0005886">
    <property type="term" value="C:plasma membrane"/>
    <property type="evidence" value="ECO:0007669"/>
    <property type="project" value="UniProtKB-SubCell"/>
</dbReference>
<evidence type="ECO:0000256" key="6">
    <source>
        <dbReference type="ARBA" id="ARBA00023136"/>
    </source>
</evidence>
<keyword evidence="4" id="KW-0812">Transmembrane</keyword>
<sequence length="260" mass="28807">MNSQMCDKLFDYFNETMTAEEKREFEAHLESCSDCSAELQELTALTEDLPYLSEPVEPPKEMKQRILGSILNGDSANHSPEPVYVKEKEVHSAENKDKIVPIKAEKRPNRFLLPSVAALLFASLLGNGYFLTQMADEPPKDAAFSNEDLKKQVALAPVDEQMNNVTAMASLMKNDSKEMVVLQAEQLKQLKDGEVYQIWLIENEKPVAAGSFVPDSSGHGAVMYEMNLEGELNWDTIAITIEPKAGNKAPEGAVVLASQL</sequence>
<dbReference type="InterPro" id="IPR051474">
    <property type="entry name" value="Anti-sigma-K/W_factor"/>
</dbReference>
<evidence type="ECO:0000313" key="14">
    <source>
        <dbReference type="Proteomes" id="UP000441585"/>
    </source>
</evidence>
<feature type="domain" description="Anti-sigma K factor RskA C-terminal" evidence="11">
    <location>
        <begin position="115"/>
        <end position="252"/>
    </location>
</feature>
<comment type="caution">
    <text evidence="13">The sequence shown here is derived from an EMBL/GenBank/DDBJ whole genome shotgun (WGS) entry which is preliminary data.</text>
</comment>
<dbReference type="Pfam" id="PF13490">
    <property type="entry name" value="zf-HC2"/>
    <property type="match status" value="1"/>
</dbReference>
<dbReference type="PANTHER" id="PTHR37461:SF1">
    <property type="entry name" value="ANTI-SIGMA-K FACTOR RSKA"/>
    <property type="match status" value="1"/>
</dbReference>
<dbReference type="Proteomes" id="UP000441585">
    <property type="component" value="Unassembled WGS sequence"/>
</dbReference>
<dbReference type="Pfam" id="PF10099">
    <property type="entry name" value="RskA_C"/>
    <property type="match status" value="1"/>
</dbReference>